<gene>
    <name evidence="1" type="ORF">LHA_3047</name>
</gene>
<dbReference type="Proteomes" id="UP000032803">
    <property type="component" value="Chromosome I"/>
</dbReference>
<keyword evidence="2" id="KW-1185">Reference proteome</keyword>
<dbReference type="HOGENOM" id="CLU_1022295_0_0_6"/>
<reference evidence="2" key="1">
    <citation type="submission" date="2014-09" db="EMBL/GenBank/DDBJ databases">
        <authorList>
            <person name="Gomez-Valero L."/>
        </authorList>
    </citation>
    <scope>NUCLEOTIDE SEQUENCE [LARGE SCALE GENOMIC DNA]</scope>
    <source>
        <strain evidence="2">ATCC35250</strain>
    </source>
</reference>
<proteinExistence type="predicted"/>
<accession>A0A0A8UWX2</accession>
<organism evidence="1 2">
    <name type="scientific">Legionella hackeliae</name>
    <dbReference type="NCBI Taxonomy" id="449"/>
    <lineage>
        <taxon>Bacteria</taxon>
        <taxon>Pseudomonadati</taxon>
        <taxon>Pseudomonadota</taxon>
        <taxon>Gammaproteobacteria</taxon>
        <taxon>Legionellales</taxon>
        <taxon>Legionellaceae</taxon>
        <taxon>Legionella</taxon>
    </lineage>
</organism>
<dbReference type="PATRIC" id="fig|449.7.peg.1580"/>
<dbReference type="EMBL" id="LN681225">
    <property type="protein sequence ID" value="CEK12036.1"/>
    <property type="molecule type" value="Genomic_DNA"/>
</dbReference>
<evidence type="ECO:0000313" key="1">
    <source>
        <dbReference type="EMBL" id="CEK12036.1"/>
    </source>
</evidence>
<sequence>MSPENFDVANSLIDQARQSLQICQQITDDILNDSQSGETSFDELAQSLQLVLQYRLNCEDALVALLNLDHHLLYILGIQPGHSATVNLERMAYALGSDDLKHILHALSQLVEALLKIARRQQHDVQHHPHLDMQNKTTTPNRVIKSLKKLILKQELFMNLINKLDSSIKQLVKLEALGPVRDHIAALRGPISQFYQAIIHGLGQSQLIYQKVNKNQNIEPNLSQLLKQAEQVLNLMPSLYQPSPNYSLGHFPAKSSEELEQRASAKRLRPFFS</sequence>
<name>A0A0A8UWX2_LEGHA</name>
<protein>
    <submittedName>
        <fullName evidence="1">Uncharacterized protein</fullName>
    </submittedName>
</protein>
<dbReference type="AlphaFoldDB" id="A0A0A8UWX2"/>
<evidence type="ECO:0000313" key="2">
    <source>
        <dbReference type="Proteomes" id="UP000032803"/>
    </source>
</evidence>
<dbReference type="KEGG" id="lha:LHA_3047"/>
<dbReference type="OrthoDB" id="5653857at2"/>
<dbReference type="RefSeq" id="WP_045107120.1">
    <property type="nucleotide sequence ID" value="NZ_LN681225.1"/>
</dbReference>